<dbReference type="Pfam" id="PF23562">
    <property type="entry name" value="AMP-binding_C_3"/>
    <property type="match status" value="1"/>
</dbReference>
<dbReference type="PANTHER" id="PTHR43272">
    <property type="entry name" value="LONG-CHAIN-FATTY-ACID--COA LIGASE"/>
    <property type="match status" value="1"/>
</dbReference>
<proteinExistence type="predicted"/>
<dbReference type="InterPro" id="IPR045851">
    <property type="entry name" value="AMP-bd_C_sf"/>
</dbReference>
<dbReference type="Gene3D" id="3.30.300.30">
    <property type="match status" value="1"/>
</dbReference>
<evidence type="ECO:0000313" key="5">
    <source>
        <dbReference type="EMBL" id="SIQ22359.1"/>
    </source>
</evidence>
<dbReference type="InterPro" id="IPR000873">
    <property type="entry name" value="AMP-dep_synth/lig_dom"/>
</dbReference>
<protein>
    <submittedName>
        <fullName evidence="5">Long-chain acyl-CoA synthetase (AMP-forming)</fullName>
    </submittedName>
</protein>
<evidence type="ECO:0000313" key="6">
    <source>
        <dbReference type="Proteomes" id="UP000186079"/>
    </source>
</evidence>
<dbReference type="Proteomes" id="UP000186079">
    <property type="component" value="Unassembled WGS sequence"/>
</dbReference>
<dbReference type="Pfam" id="PF00501">
    <property type="entry name" value="AMP-binding"/>
    <property type="match status" value="1"/>
</dbReference>
<dbReference type="PROSITE" id="PS00455">
    <property type="entry name" value="AMP_BINDING"/>
    <property type="match status" value="1"/>
</dbReference>
<evidence type="ECO:0000256" key="1">
    <source>
        <dbReference type="ARBA" id="ARBA00022741"/>
    </source>
</evidence>
<evidence type="ECO:0000256" key="2">
    <source>
        <dbReference type="ARBA" id="ARBA00022840"/>
    </source>
</evidence>
<dbReference type="InterPro" id="IPR020845">
    <property type="entry name" value="AMP-binding_CS"/>
</dbReference>
<sequence length="575" mass="63605">MAITQPLLPLEQFYWREKRHPDRRYLIQPQAGGQVEELTWGQVGEQARRAAAWLRQLELAPGSRIAIISKNCAHWIVADLAIWMAGHVSVPLYPNLTAESVRQILEHSESAVAFIGKLDDWPAMAPGVPEGVRTVGLPLRPTGRFDHLWSDLQACTPITDNPAPQACRLATIIYTSGTTGVPKGVMHSFGNFGFTGRQAVALFGVQEGDRGLSYLPLCHVAERIFVEVVSFYGGQTVYFAESLDTFIHDIRRARPTLFFAVPRIWTKFQHGVFARMSPRRLDVLMKLPVLGGLLRRKVLAGLGLDAVRYAFSGGAPVPESLLDWYRRLGLEINEVYGMTENCGYSHVGRPGERKPGWIGRSNPGVEVRISTEGEVQVRSQAVMQGYYKEPSMTADTLTEDGFLRTGDKGELDGSGFLRLTGRIKEIFKTSKGKYVAPAPIENRLAEHEQIELVCVVGDGLPRPMALCVLSETGKAQAREHLEGHLHRLLGDVNAGLDKHEQLKGLVIIGDLWAVENGFLTPTLKIRRAMVERHYGHCFEAWGEHARAVLWHDGKENGHGDLATDSGSRAAHSPAG</sequence>
<name>A0A1N6R0M6_9PSED</name>
<evidence type="ECO:0000259" key="4">
    <source>
        <dbReference type="Pfam" id="PF00501"/>
    </source>
</evidence>
<organism evidence="5 6">
    <name type="scientific">Pseudomonas flexibilis</name>
    <dbReference type="NCBI Taxonomy" id="706570"/>
    <lineage>
        <taxon>Bacteria</taxon>
        <taxon>Pseudomonadati</taxon>
        <taxon>Pseudomonadota</taxon>
        <taxon>Gammaproteobacteria</taxon>
        <taxon>Pseudomonadales</taxon>
        <taxon>Pseudomonadaceae</taxon>
        <taxon>Pseudomonas</taxon>
    </lineage>
</organism>
<feature type="domain" description="AMP-dependent synthetase/ligase" evidence="4">
    <location>
        <begin position="15"/>
        <end position="387"/>
    </location>
</feature>
<dbReference type="Gene3D" id="3.40.50.12780">
    <property type="entry name" value="N-terminal domain of ligase-like"/>
    <property type="match status" value="1"/>
</dbReference>
<reference evidence="5 6" key="1">
    <citation type="submission" date="2017-01" db="EMBL/GenBank/DDBJ databases">
        <authorList>
            <person name="Mah S.A."/>
            <person name="Swanson W.J."/>
            <person name="Moy G.W."/>
            <person name="Vacquier V.D."/>
        </authorList>
    </citation>
    <scope>NUCLEOTIDE SEQUENCE [LARGE SCALE GENOMIC DNA]</scope>
    <source>
        <strain evidence="5 6">ATCC 29606</strain>
    </source>
</reference>
<dbReference type="GO" id="GO:0016020">
    <property type="term" value="C:membrane"/>
    <property type="evidence" value="ECO:0007669"/>
    <property type="project" value="TreeGrafter"/>
</dbReference>
<comment type="catalytic activity">
    <reaction evidence="3">
        <text>a long-chain fatty acid + ATP + CoA = a long-chain fatty acyl-CoA + AMP + diphosphate</text>
        <dbReference type="Rhea" id="RHEA:15421"/>
        <dbReference type="ChEBI" id="CHEBI:30616"/>
        <dbReference type="ChEBI" id="CHEBI:33019"/>
        <dbReference type="ChEBI" id="CHEBI:57287"/>
        <dbReference type="ChEBI" id="CHEBI:57560"/>
        <dbReference type="ChEBI" id="CHEBI:83139"/>
        <dbReference type="ChEBI" id="CHEBI:456215"/>
        <dbReference type="EC" id="6.2.1.3"/>
    </reaction>
    <physiologicalReaction direction="left-to-right" evidence="3">
        <dbReference type="Rhea" id="RHEA:15422"/>
    </physiologicalReaction>
</comment>
<gene>
    <name evidence="5" type="ORF">SAMN05421672_10487</name>
</gene>
<dbReference type="GO" id="GO:0005524">
    <property type="term" value="F:ATP binding"/>
    <property type="evidence" value="ECO:0007669"/>
    <property type="project" value="UniProtKB-KW"/>
</dbReference>
<dbReference type="GO" id="GO:0004467">
    <property type="term" value="F:long-chain fatty acid-CoA ligase activity"/>
    <property type="evidence" value="ECO:0007669"/>
    <property type="project" value="UniProtKB-EC"/>
</dbReference>
<keyword evidence="2" id="KW-0067">ATP-binding</keyword>
<accession>A0A1N6R0M6</accession>
<keyword evidence="1" id="KW-0547">Nucleotide-binding</keyword>
<dbReference type="PANTHER" id="PTHR43272:SF33">
    <property type="entry name" value="AMP-BINDING DOMAIN-CONTAINING PROTEIN-RELATED"/>
    <property type="match status" value="1"/>
</dbReference>
<dbReference type="AlphaFoldDB" id="A0A1N6R0M6"/>
<evidence type="ECO:0000256" key="3">
    <source>
        <dbReference type="ARBA" id="ARBA00024484"/>
    </source>
</evidence>
<dbReference type="InterPro" id="IPR042099">
    <property type="entry name" value="ANL_N_sf"/>
</dbReference>
<dbReference type="SUPFAM" id="SSF56801">
    <property type="entry name" value="Acetyl-CoA synthetase-like"/>
    <property type="match status" value="1"/>
</dbReference>
<dbReference type="EMBL" id="FTMC01000004">
    <property type="protein sequence ID" value="SIQ22359.1"/>
    <property type="molecule type" value="Genomic_DNA"/>
</dbReference>